<protein>
    <submittedName>
        <fullName evidence="1">Uncharacterized protein</fullName>
    </submittedName>
</protein>
<reference evidence="1 2" key="1">
    <citation type="submission" date="2021-03" db="EMBL/GenBank/DDBJ databases">
        <title>Enterococcal diversity collection.</title>
        <authorList>
            <person name="Gilmore M.S."/>
            <person name="Schwartzman J."/>
            <person name="Van Tyne D."/>
            <person name="Martin M."/>
            <person name="Earl A.M."/>
            <person name="Manson A.L."/>
            <person name="Straub T."/>
            <person name="Salamzade R."/>
            <person name="Saavedra J."/>
            <person name="Lebreton F."/>
            <person name="Prichula J."/>
            <person name="Schaufler K."/>
            <person name="Gaca A."/>
            <person name="Sgardioli B."/>
            <person name="Wagenaar J."/>
            <person name="Strong T."/>
        </authorList>
    </citation>
    <scope>NUCLEOTIDE SEQUENCE [LARGE SCALE GENOMIC DNA]</scope>
    <source>
        <strain evidence="1 2">MJM12</strain>
    </source>
</reference>
<name>A0ABS3H4Q4_9ENTE</name>
<evidence type="ECO:0000313" key="1">
    <source>
        <dbReference type="EMBL" id="MBO0447959.1"/>
    </source>
</evidence>
<dbReference type="EMBL" id="JAFLVT010000001">
    <property type="protein sequence ID" value="MBO0447959.1"/>
    <property type="molecule type" value="Genomic_DNA"/>
</dbReference>
<keyword evidence="2" id="KW-1185">Reference proteome</keyword>
<comment type="caution">
    <text evidence="1">The sequence shown here is derived from an EMBL/GenBank/DDBJ whole genome shotgun (WGS) entry which is preliminary data.</text>
</comment>
<organism evidence="1 2">
    <name type="scientific">Candidatus Enterococcus myersii</name>
    <dbReference type="NCBI Taxonomy" id="2815322"/>
    <lineage>
        <taxon>Bacteria</taxon>
        <taxon>Bacillati</taxon>
        <taxon>Bacillota</taxon>
        <taxon>Bacilli</taxon>
        <taxon>Lactobacillales</taxon>
        <taxon>Enterococcaceae</taxon>
        <taxon>Enterococcus</taxon>
    </lineage>
</organism>
<evidence type="ECO:0000313" key="2">
    <source>
        <dbReference type="Proteomes" id="UP000664256"/>
    </source>
</evidence>
<gene>
    <name evidence="1" type="ORF">JZO76_00250</name>
</gene>
<sequence length="77" mass="8426">MNNNFKITNMVFDYYSDPMNVGVNFTAEFESGNNIAGKVNLTMDEFNSNTGGLVGYSKMIKDKLVADFEGLAAANSK</sequence>
<proteinExistence type="predicted"/>
<dbReference type="RefSeq" id="WP_206902170.1">
    <property type="nucleotide sequence ID" value="NZ_JAFLVT010000001.1"/>
</dbReference>
<dbReference type="Proteomes" id="UP000664256">
    <property type="component" value="Unassembled WGS sequence"/>
</dbReference>
<accession>A0ABS3H4Q4</accession>